<gene>
    <name evidence="1" type="ORF">JFL75_18375</name>
</gene>
<organism evidence="1 2">
    <name type="scientific">Breznakiella homolactica</name>
    <dbReference type="NCBI Taxonomy" id="2798577"/>
    <lineage>
        <taxon>Bacteria</taxon>
        <taxon>Pseudomonadati</taxon>
        <taxon>Spirochaetota</taxon>
        <taxon>Spirochaetia</taxon>
        <taxon>Spirochaetales</taxon>
        <taxon>Breznakiellaceae</taxon>
        <taxon>Breznakiella</taxon>
    </lineage>
</organism>
<dbReference type="Proteomes" id="UP000595917">
    <property type="component" value="Chromosome"/>
</dbReference>
<evidence type="ECO:0000313" key="1">
    <source>
        <dbReference type="EMBL" id="QQO08872.1"/>
    </source>
</evidence>
<name>A0A7T7XMD6_9SPIR</name>
<sequence length="57" mass="5992">MGTVMESGSGDDGISRMVQRMLGDLPLRALIMFSQGMVTPEHIQGILAAANAETGQT</sequence>
<dbReference type="KEGG" id="bhc:JFL75_18375"/>
<protein>
    <submittedName>
        <fullName evidence="1">Uncharacterized protein</fullName>
    </submittedName>
</protein>
<dbReference type="RefSeq" id="WP_215626178.1">
    <property type="nucleotide sequence ID" value="NZ_CP067089.2"/>
</dbReference>
<dbReference type="AlphaFoldDB" id="A0A7T7XMD6"/>
<evidence type="ECO:0000313" key="2">
    <source>
        <dbReference type="Proteomes" id="UP000595917"/>
    </source>
</evidence>
<proteinExistence type="predicted"/>
<accession>A0A7T7XMD6</accession>
<reference evidence="1" key="1">
    <citation type="submission" date="2021-01" db="EMBL/GenBank/DDBJ databases">
        <title>Description of Breznakiella homolactica.</title>
        <authorList>
            <person name="Song Y."/>
            <person name="Brune A."/>
        </authorList>
    </citation>
    <scope>NUCLEOTIDE SEQUENCE</scope>
    <source>
        <strain evidence="1">RmG30</strain>
    </source>
</reference>
<keyword evidence="2" id="KW-1185">Reference proteome</keyword>
<dbReference type="EMBL" id="CP067089">
    <property type="protein sequence ID" value="QQO08872.1"/>
    <property type="molecule type" value="Genomic_DNA"/>
</dbReference>